<evidence type="ECO:0000256" key="6">
    <source>
        <dbReference type="SAM" id="SignalP"/>
    </source>
</evidence>
<keyword evidence="4 5" id="KW-0472">Membrane</keyword>
<name>A0ABQ5KC36_9EUKA</name>
<evidence type="ECO:0000313" key="7">
    <source>
        <dbReference type="EMBL" id="GKT30032.1"/>
    </source>
</evidence>
<feature type="chain" id="PRO_5045198188" evidence="6">
    <location>
        <begin position="20"/>
        <end position="121"/>
    </location>
</feature>
<sequence>TLKMLMAVFLICYAFYALFLEKDGPGGIDSRWGVLAGSLSTFFGSAFGFNGPPLAVYTAMSGWTADAAKGTLGACFILTGLAILSGQMTAGLQNTQTLAYFLAAGPAALAGGWVGIRCSRN</sequence>
<evidence type="ECO:0000256" key="5">
    <source>
        <dbReference type="SAM" id="Phobius"/>
    </source>
</evidence>
<dbReference type="InterPro" id="IPR002781">
    <property type="entry name" value="TM_pro_TauE-like"/>
</dbReference>
<keyword evidence="6" id="KW-0732">Signal</keyword>
<keyword evidence="2 5" id="KW-0812">Transmembrane</keyword>
<feature type="non-terminal residue" evidence="7">
    <location>
        <position position="1"/>
    </location>
</feature>
<protein>
    <submittedName>
        <fullName evidence="7">Transmembrane protein TauE-like protein</fullName>
    </submittedName>
</protein>
<comment type="subcellular location">
    <subcellularLocation>
        <location evidence="1">Membrane</location>
        <topology evidence="1">Multi-pass membrane protein</topology>
    </subcellularLocation>
</comment>
<dbReference type="Proteomes" id="UP001057375">
    <property type="component" value="Unassembled WGS sequence"/>
</dbReference>
<evidence type="ECO:0000256" key="1">
    <source>
        <dbReference type="ARBA" id="ARBA00004141"/>
    </source>
</evidence>
<evidence type="ECO:0000313" key="8">
    <source>
        <dbReference type="Proteomes" id="UP001057375"/>
    </source>
</evidence>
<dbReference type="Pfam" id="PF01925">
    <property type="entry name" value="TauE"/>
    <property type="match status" value="1"/>
</dbReference>
<feature type="signal peptide" evidence="6">
    <location>
        <begin position="1"/>
        <end position="19"/>
    </location>
</feature>
<reference evidence="7" key="1">
    <citation type="submission" date="2022-03" db="EMBL/GenBank/DDBJ databases">
        <title>Draft genome sequence of Aduncisulcus paluster, a free-living microaerophilic Fornicata.</title>
        <authorList>
            <person name="Yuyama I."/>
            <person name="Kume K."/>
            <person name="Tamura T."/>
            <person name="Inagaki Y."/>
            <person name="Hashimoto T."/>
        </authorList>
    </citation>
    <scope>NUCLEOTIDE SEQUENCE</scope>
    <source>
        <strain evidence="7">NY0171</strain>
    </source>
</reference>
<evidence type="ECO:0000256" key="2">
    <source>
        <dbReference type="ARBA" id="ARBA00022692"/>
    </source>
</evidence>
<dbReference type="EMBL" id="BQXS01008551">
    <property type="protein sequence ID" value="GKT30032.1"/>
    <property type="molecule type" value="Genomic_DNA"/>
</dbReference>
<keyword evidence="3 5" id="KW-1133">Transmembrane helix</keyword>
<feature type="transmembrane region" description="Helical" evidence="5">
    <location>
        <begin position="35"/>
        <end position="59"/>
    </location>
</feature>
<evidence type="ECO:0000256" key="3">
    <source>
        <dbReference type="ARBA" id="ARBA00022989"/>
    </source>
</evidence>
<feature type="non-terminal residue" evidence="7">
    <location>
        <position position="121"/>
    </location>
</feature>
<feature type="transmembrane region" description="Helical" evidence="5">
    <location>
        <begin position="98"/>
        <end position="116"/>
    </location>
</feature>
<comment type="caution">
    <text evidence="7">The sequence shown here is derived from an EMBL/GenBank/DDBJ whole genome shotgun (WGS) entry which is preliminary data.</text>
</comment>
<proteinExistence type="predicted"/>
<organism evidence="7 8">
    <name type="scientific">Aduncisulcus paluster</name>
    <dbReference type="NCBI Taxonomy" id="2918883"/>
    <lineage>
        <taxon>Eukaryota</taxon>
        <taxon>Metamonada</taxon>
        <taxon>Carpediemonas-like organisms</taxon>
        <taxon>Aduncisulcus</taxon>
    </lineage>
</organism>
<keyword evidence="8" id="KW-1185">Reference proteome</keyword>
<feature type="transmembrane region" description="Helical" evidence="5">
    <location>
        <begin position="71"/>
        <end position="92"/>
    </location>
</feature>
<accession>A0ABQ5KC36</accession>
<evidence type="ECO:0000256" key="4">
    <source>
        <dbReference type="ARBA" id="ARBA00023136"/>
    </source>
</evidence>
<gene>
    <name evidence="7" type="ORF">ADUPG1_005376</name>
</gene>